<evidence type="ECO:0000313" key="5">
    <source>
        <dbReference type="Proteomes" id="UP000452235"/>
    </source>
</evidence>
<evidence type="ECO:0000313" key="4">
    <source>
        <dbReference type="EMBL" id="GFF16174.1"/>
    </source>
</evidence>
<evidence type="ECO:0000256" key="3">
    <source>
        <dbReference type="ARBA" id="ARBA00023186"/>
    </source>
</evidence>
<organism evidence="4 5">
    <name type="scientific">Aspergillus terreus</name>
    <dbReference type="NCBI Taxonomy" id="33178"/>
    <lineage>
        <taxon>Eukaryota</taxon>
        <taxon>Fungi</taxon>
        <taxon>Dikarya</taxon>
        <taxon>Ascomycota</taxon>
        <taxon>Pezizomycotina</taxon>
        <taxon>Eurotiomycetes</taxon>
        <taxon>Eurotiomycetidae</taxon>
        <taxon>Eurotiales</taxon>
        <taxon>Aspergillaceae</taxon>
        <taxon>Aspergillus</taxon>
        <taxon>Aspergillus subgen. Circumdati</taxon>
    </lineage>
</organism>
<dbReference type="EMBL" id="BLJY01000005">
    <property type="protein sequence ID" value="GFF16174.1"/>
    <property type="molecule type" value="Genomic_DNA"/>
</dbReference>
<dbReference type="VEuPathDB" id="FungiDB:ATEG_05298"/>
<gene>
    <name evidence="4" type="ORF">ATEIFO6365_0005036400</name>
</gene>
<name>A0A5M3Z140_ASPTE</name>
<dbReference type="SUPFAM" id="SSF48371">
    <property type="entry name" value="ARM repeat"/>
    <property type="match status" value="1"/>
</dbReference>
<dbReference type="GO" id="GO:0005085">
    <property type="term" value="F:guanyl-nucleotide exchange factor activity"/>
    <property type="evidence" value="ECO:0007669"/>
    <property type="project" value="UniProtKB-KW"/>
</dbReference>
<dbReference type="Pfam" id="PF10165">
    <property type="entry name" value="Ric8"/>
    <property type="match status" value="1"/>
</dbReference>
<dbReference type="Proteomes" id="UP000452235">
    <property type="component" value="Unassembled WGS sequence"/>
</dbReference>
<keyword evidence="2" id="KW-0344">Guanine-nucleotide releasing factor</keyword>
<dbReference type="PANTHER" id="PTHR12425:SF5">
    <property type="entry name" value="SYNEMBRYN"/>
    <property type="match status" value="1"/>
</dbReference>
<dbReference type="InterPro" id="IPR016024">
    <property type="entry name" value="ARM-type_fold"/>
</dbReference>
<evidence type="ECO:0000256" key="2">
    <source>
        <dbReference type="ARBA" id="ARBA00022658"/>
    </source>
</evidence>
<dbReference type="GO" id="GO:0005737">
    <property type="term" value="C:cytoplasm"/>
    <property type="evidence" value="ECO:0007669"/>
    <property type="project" value="TreeGrafter"/>
</dbReference>
<proteinExistence type="inferred from homology"/>
<evidence type="ECO:0000256" key="1">
    <source>
        <dbReference type="ARBA" id="ARBA00009049"/>
    </source>
</evidence>
<reference evidence="4 5" key="1">
    <citation type="submission" date="2020-01" db="EMBL/GenBank/DDBJ databases">
        <title>Aspergillus terreus IFO 6365 whole genome shotgun sequence.</title>
        <authorList>
            <person name="Kanamasa S."/>
            <person name="Takahashi H."/>
        </authorList>
    </citation>
    <scope>NUCLEOTIDE SEQUENCE [LARGE SCALE GENOMIC DNA]</scope>
    <source>
        <strain evidence="4 5">IFO 6365</strain>
    </source>
</reference>
<dbReference type="GO" id="GO:0007186">
    <property type="term" value="P:G protein-coupled receptor signaling pathway"/>
    <property type="evidence" value="ECO:0007669"/>
    <property type="project" value="TreeGrafter"/>
</dbReference>
<accession>A0A5M3Z140</accession>
<dbReference type="OrthoDB" id="5585685at2759"/>
<dbReference type="PANTHER" id="PTHR12425">
    <property type="entry name" value="SYNEMBRYN"/>
    <property type="match status" value="1"/>
</dbReference>
<comment type="caution">
    <text evidence="4">The sequence shown here is derived from an EMBL/GenBank/DDBJ whole genome shotgun (WGS) entry which is preliminary data.</text>
</comment>
<dbReference type="AlphaFoldDB" id="A0A5M3Z140"/>
<keyword evidence="3" id="KW-0143">Chaperone</keyword>
<dbReference type="InterPro" id="IPR019318">
    <property type="entry name" value="Gua_nucleotide_exch_fac_Ric8"/>
</dbReference>
<protein>
    <submittedName>
        <fullName evidence="4">Synembryn</fullName>
    </submittedName>
</protein>
<sequence>MHAEKLQQVKELLSTLEKDLEDNSLSSSQKTQFLLQLRQHGTSPDNAGPIYSKRGMELLSKYGVEGELPDVRRAALRCIANALLLDPNMRQTFVDTGRGGKLAEMLKCDSSEDEMIISRILFLSTYNTTMDFKKLIEEHSLADNVAYQLQRHLAQLPESGEGSLAQIDELGLTDTSKLIFNVAKIYSDLAPAFSSSIPHIFNLVWRLQIPSQPLDGVLGSLLNCLSTLDLENKEGTPFESNLMFPPSDENRNVDKLIKVLDLSISSSTAQDLDIKGVSLLYVLINLYELAPEETRKHVETLLLPDDNDRSQPISQSDTLSSKLLKLSTVPFSNIKNAVSELLFVLSGKDAEKLTKNIGYGYSSGILASRGMQLPQTAGEAFAAEEHDPEINPITGQRWDAERQDTGPPMTREEKEREAERLFVLFERARANGILNVENPVRQALHEGRFEELPDSDSDRD</sequence>
<dbReference type="InterPro" id="IPR011989">
    <property type="entry name" value="ARM-like"/>
</dbReference>
<dbReference type="Gene3D" id="1.25.10.10">
    <property type="entry name" value="Leucine-rich Repeat Variant"/>
    <property type="match status" value="1"/>
</dbReference>
<comment type="similarity">
    <text evidence="1">Belongs to the synembryn family.</text>
</comment>
<keyword evidence="5" id="KW-1185">Reference proteome</keyword>
<dbReference type="GO" id="GO:0001965">
    <property type="term" value="F:G-protein alpha-subunit binding"/>
    <property type="evidence" value="ECO:0007669"/>
    <property type="project" value="TreeGrafter"/>
</dbReference>